<protein>
    <submittedName>
        <fullName evidence="2">Uncharacterized protein</fullName>
    </submittedName>
</protein>
<dbReference type="Proteomes" id="UP000559027">
    <property type="component" value="Unassembled WGS sequence"/>
</dbReference>
<dbReference type="OrthoDB" id="2662502at2759"/>
<proteinExistence type="predicted"/>
<evidence type="ECO:0000256" key="1">
    <source>
        <dbReference type="SAM" id="MobiDB-lite"/>
    </source>
</evidence>
<reference evidence="2 3" key="1">
    <citation type="journal article" date="2020" name="ISME J.">
        <title>Uncovering the hidden diversity of litter-decomposition mechanisms in mushroom-forming fungi.</title>
        <authorList>
            <person name="Floudas D."/>
            <person name="Bentzer J."/>
            <person name="Ahren D."/>
            <person name="Johansson T."/>
            <person name="Persson P."/>
            <person name="Tunlid A."/>
        </authorList>
    </citation>
    <scope>NUCLEOTIDE SEQUENCE [LARGE SCALE GENOMIC DNA]</scope>
    <source>
        <strain evidence="2 3">CBS 146.42</strain>
    </source>
</reference>
<dbReference type="AlphaFoldDB" id="A0A8H5D3G8"/>
<gene>
    <name evidence="2" type="ORF">D9756_007505</name>
</gene>
<dbReference type="Pfam" id="PF20414">
    <property type="entry name" value="DUF6698"/>
    <property type="match status" value="1"/>
</dbReference>
<accession>A0A8H5D3G8</accession>
<feature type="region of interest" description="Disordered" evidence="1">
    <location>
        <begin position="42"/>
        <end position="64"/>
    </location>
</feature>
<evidence type="ECO:0000313" key="3">
    <source>
        <dbReference type="Proteomes" id="UP000559027"/>
    </source>
</evidence>
<sequence>MVRSKPTFSPPATTRNTGRAIRRLVSCFDNVLAITGESDRRILMSGDSDDPLNQNNEDDEESTRNHDRLFSAFGLLVKADPHIKPILKSPDPDTLRSYATTLQEGANAARSDDINRIKADLAFYLNKRIGAADPLSPRSRVNRGLQHDVCGRLLTPIEVDWDDLEVRASIRNGTESFNINNSFYLRCLYPNGMGDANNAEDGFLRGGLLIMAYRSIFMSLTRRKSELDNSIEGGDQATALLNRNMMQQTFTRASVASTLRMDGKATGRSIAYVATILVFNLTDAARWRKTYNGFNFQAFYNFLVDYFENVPDNASRRQASVNSLLTYWNGMIFPDPHASYKKLQAQRAARHREAQLTRQASG</sequence>
<dbReference type="InterPro" id="IPR046521">
    <property type="entry name" value="DUF6698"/>
</dbReference>
<dbReference type="EMBL" id="JAACJO010000012">
    <property type="protein sequence ID" value="KAF5352006.1"/>
    <property type="molecule type" value="Genomic_DNA"/>
</dbReference>
<comment type="caution">
    <text evidence="2">The sequence shown here is derived from an EMBL/GenBank/DDBJ whole genome shotgun (WGS) entry which is preliminary data.</text>
</comment>
<name>A0A8H5D3G8_9AGAR</name>
<evidence type="ECO:0000313" key="2">
    <source>
        <dbReference type="EMBL" id="KAF5352006.1"/>
    </source>
</evidence>
<organism evidence="2 3">
    <name type="scientific">Leucocoprinus leucothites</name>
    <dbReference type="NCBI Taxonomy" id="201217"/>
    <lineage>
        <taxon>Eukaryota</taxon>
        <taxon>Fungi</taxon>
        <taxon>Dikarya</taxon>
        <taxon>Basidiomycota</taxon>
        <taxon>Agaricomycotina</taxon>
        <taxon>Agaricomycetes</taxon>
        <taxon>Agaricomycetidae</taxon>
        <taxon>Agaricales</taxon>
        <taxon>Agaricineae</taxon>
        <taxon>Agaricaceae</taxon>
        <taxon>Leucocoprinus</taxon>
    </lineage>
</organism>
<keyword evidence="3" id="KW-1185">Reference proteome</keyword>